<keyword evidence="2" id="KW-0472">Membrane</keyword>
<dbReference type="AlphaFoldDB" id="A0A5P2BGH4"/>
<evidence type="ECO:0000313" key="4">
    <source>
        <dbReference type="Proteomes" id="UP000323046"/>
    </source>
</evidence>
<feature type="compositionally biased region" description="Low complexity" evidence="1">
    <location>
        <begin position="43"/>
        <end position="54"/>
    </location>
</feature>
<feature type="transmembrane region" description="Helical" evidence="2">
    <location>
        <begin position="76"/>
        <end position="97"/>
    </location>
</feature>
<protein>
    <submittedName>
        <fullName evidence="3">Uncharacterized protein</fullName>
    </submittedName>
</protein>
<proteinExistence type="predicted"/>
<feature type="compositionally biased region" description="Low complexity" evidence="1">
    <location>
        <begin position="17"/>
        <end position="31"/>
    </location>
</feature>
<evidence type="ECO:0000256" key="2">
    <source>
        <dbReference type="SAM" id="Phobius"/>
    </source>
</evidence>
<reference evidence="3 4" key="1">
    <citation type="submission" date="2018-05" db="EMBL/GenBank/DDBJ databases">
        <title>Streptomyces venezuelae.</title>
        <authorList>
            <person name="Kim W."/>
            <person name="Lee N."/>
            <person name="Cho B.-K."/>
        </authorList>
    </citation>
    <scope>NUCLEOTIDE SEQUENCE [LARGE SCALE GENOMIC DNA]</scope>
    <source>
        <strain evidence="3 4">ATCC 14583</strain>
    </source>
</reference>
<feature type="region of interest" description="Disordered" evidence="1">
    <location>
        <begin position="1"/>
        <end position="70"/>
    </location>
</feature>
<keyword evidence="4" id="KW-1185">Reference proteome</keyword>
<dbReference type="SUPFAM" id="SSF81995">
    <property type="entry name" value="beta-sandwich domain of Sec23/24"/>
    <property type="match status" value="1"/>
</dbReference>
<keyword evidence="2" id="KW-0812">Transmembrane</keyword>
<gene>
    <name evidence="3" type="ORF">DEJ47_19010</name>
</gene>
<dbReference type="Proteomes" id="UP000323046">
    <property type="component" value="Chromosome"/>
</dbReference>
<evidence type="ECO:0000313" key="3">
    <source>
        <dbReference type="EMBL" id="QES28241.1"/>
    </source>
</evidence>
<dbReference type="RefSeq" id="WP_150169910.1">
    <property type="nucleotide sequence ID" value="NZ_CP029193.1"/>
</dbReference>
<feature type="compositionally biased region" description="Pro residues" evidence="1">
    <location>
        <begin position="32"/>
        <end position="42"/>
    </location>
</feature>
<dbReference type="OrthoDB" id="3854979at2"/>
<feature type="compositionally biased region" description="Pro residues" evidence="1">
    <location>
        <begin position="1"/>
        <end position="16"/>
    </location>
</feature>
<sequence>MTTPPPQGQTPYPPQGQNPYGQPQGGVAPYGQAPPAPYPPQQGQPGGPTAPYPAFNQGGPVPPPPAPRRGGGAKKLLLRIGGFILVAILIGVGKWYMGKSDAESTSVGSCMHNKGTQIRPELEEVDCGSSDAEFEVVEKFDGTSDSSKCETVKTSEVAYYQSGKGHNVVLCLKKA</sequence>
<keyword evidence="2" id="KW-1133">Transmembrane helix</keyword>
<organism evidence="3 4">
    <name type="scientific">Streptomyces venezuelae</name>
    <dbReference type="NCBI Taxonomy" id="54571"/>
    <lineage>
        <taxon>Bacteria</taxon>
        <taxon>Bacillati</taxon>
        <taxon>Actinomycetota</taxon>
        <taxon>Actinomycetes</taxon>
        <taxon>Kitasatosporales</taxon>
        <taxon>Streptomycetaceae</taxon>
        <taxon>Streptomyces</taxon>
    </lineage>
</organism>
<accession>A0A5P2BGH4</accession>
<dbReference type="EMBL" id="CP029193">
    <property type="protein sequence ID" value="QES28241.1"/>
    <property type="molecule type" value="Genomic_DNA"/>
</dbReference>
<evidence type="ECO:0000256" key="1">
    <source>
        <dbReference type="SAM" id="MobiDB-lite"/>
    </source>
</evidence>
<name>A0A5P2BGH4_STRVZ</name>